<evidence type="ECO:0000256" key="2">
    <source>
        <dbReference type="SAM" id="Phobius"/>
    </source>
</evidence>
<feature type="region of interest" description="Disordered" evidence="1">
    <location>
        <begin position="12"/>
        <end position="31"/>
    </location>
</feature>
<keyword evidence="2" id="KW-0472">Membrane</keyword>
<dbReference type="GeneID" id="116207246"/>
<keyword evidence="2" id="KW-1133">Transmembrane helix</keyword>
<accession>A0A218WGW6</accession>
<dbReference type="RefSeq" id="XP_031396010.1">
    <property type="nucleotide sequence ID" value="XM_031540150.1"/>
</dbReference>
<dbReference type="InterPro" id="IPR004864">
    <property type="entry name" value="LEA_2"/>
</dbReference>
<reference evidence="7" key="4">
    <citation type="submission" date="2025-04" db="UniProtKB">
        <authorList>
            <consortium name="RefSeq"/>
        </authorList>
    </citation>
    <scope>IDENTIFICATION</scope>
    <source>
        <tissue evidence="7">Leaf</tissue>
    </source>
</reference>
<dbReference type="InterPro" id="IPR055301">
    <property type="entry name" value="Lea14-like_2"/>
</dbReference>
<name>A0A218WGW6_PUNGR</name>
<dbReference type="Gene3D" id="2.60.40.1820">
    <property type="match status" value="1"/>
</dbReference>
<sequence>MAESYHNQEYPLAPAGINGYPRSDAESLNDKEEKRRKRIKWAIYISVFAVFQVIVIVVFSLVVMRVQRPKFRVGTLRIQALTTGTQGEASFDTTFITPIRIKNTNFGPYKYDATSVTFSYGGVALGRVMVPKSKANFKSTKKVDMTVTLNSNALAATSSNTSLGNELSSGNLTLSSSGRMNGKVELMLIFKKKKSTDMNCTMTIAVASRTVQSLTCK</sequence>
<keyword evidence="2" id="KW-0812">Transmembrane</keyword>
<dbReference type="AlphaFoldDB" id="A0A218WGW6"/>
<evidence type="ECO:0000313" key="6">
    <source>
        <dbReference type="Proteomes" id="UP000515151"/>
    </source>
</evidence>
<evidence type="ECO:0000313" key="4">
    <source>
        <dbReference type="EMBL" id="OWM72094.1"/>
    </source>
</evidence>
<dbReference type="Pfam" id="PF03168">
    <property type="entry name" value="LEA_2"/>
    <property type="match status" value="1"/>
</dbReference>
<reference evidence="4" key="2">
    <citation type="submission" date="2017-06" db="EMBL/GenBank/DDBJ databases">
        <title>The pomegranate genome and the genomics of punicalagin biosynthesis.</title>
        <authorList>
            <person name="Xu C."/>
        </authorList>
    </citation>
    <scope>NUCLEOTIDE SEQUENCE [LARGE SCALE GENOMIC DNA]</scope>
    <source>
        <tissue evidence="4">Fresh leaf</tissue>
    </source>
</reference>
<feature type="transmembrane region" description="Helical" evidence="2">
    <location>
        <begin position="41"/>
        <end position="64"/>
    </location>
</feature>
<dbReference type="Proteomes" id="UP000515151">
    <property type="component" value="Chromosome 1"/>
</dbReference>
<dbReference type="PANTHER" id="PTHR31852">
    <property type="entry name" value="LATE EMBRYOGENESIS ABUNDANT (LEA) HYDROXYPROLINE-RICH GLYCOPROTEIN FAMILY"/>
    <property type="match status" value="1"/>
</dbReference>
<evidence type="ECO:0000313" key="5">
    <source>
        <dbReference type="Proteomes" id="UP000197138"/>
    </source>
</evidence>
<keyword evidence="6" id="KW-1185">Reference proteome</keyword>
<reference evidence="5" key="1">
    <citation type="journal article" date="2017" name="Plant J.">
        <title>The pomegranate (Punica granatum L.) genome and the genomics of punicalagin biosynthesis.</title>
        <authorList>
            <person name="Qin G."/>
            <person name="Xu C."/>
            <person name="Ming R."/>
            <person name="Tang H."/>
            <person name="Guyot R."/>
            <person name="Kramer E.M."/>
            <person name="Hu Y."/>
            <person name="Yi X."/>
            <person name="Qi Y."/>
            <person name="Xu X."/>
            <person name="Gao Z."/>
            <person name="Pan H."/>
            <person name="Jian J."/>
            <person name="Tian Y."/>
            <person name="Yue Z."/>
            <person name="Xu Y."/>
        </authorList>
    </citation>
    <scope>NUCLEOTIDE SEQUENCE [LARGE SCALE GENOMIC DNA]</scope>
    <source>
        <strain evidence="5">cv. Dabenzi</strain>
    </source>
</reference>
<dbReference type="EMBL" id="MTKT01004293">
    <property type="protein sequence ID" value="OWM72094.1"/>
    <property type="molecule type" value="Genomic_DNA"/>
</dbReference>
<evidence type="ECO:0000259" key="3">
    <source>
        <dbReference type="Pfam" id="PF03168"/>
    </source>
</evidence>
<reference evidence="6" key="3">
    <citation type="journal article" date="2020" name="Plant Biotechnol. J.">
        <title>The pomegranate (Punica granatum L.) draft genome dissects genetic divergence between soft- and hard-seeded cultivars.</title>
        <authorList>
            <person name="Luo X."/>
            <person name="Li H."/>
            <person name="Wu Z."/>
            <person name="Yao W."/>
            <person name="Zhao P."/>
            <person name="Cao D."/>
            <person name="Yu H."/>
            <person name="Li K."/>
            <person name="Poudel K."/>
            <person name="Zhao D."/>
            <person name="Zhang F."/>
            <person name="Xia X."/>
            <person name="Chen L."/>
            <person name="Wang Q."/>
            <person name="Jing D."/>
            <person name="Cao S."/>
        </authorList>
    </citation>
    <scope>NUCLEOTIDE SEQUENCE [LARGE SCALE GENOMIC DNA]</scope>
</reference>
<gene>
    <name evidence="7" type="primary">LOC116207246</name>
    <name evidence="4" type="ORF">CDL15_Pgr017977</name>
</gene>
<feature type="domain" description="Late embryogenesis abundant protein LEA-2 subgroup" evidence="3">
    <location>
        <begin position="99"/>
        <end position="201"/>
    </location>
</feature>
<dbReference type="Proteomes" id="UP000197138">
    <property type="component" value="Unassembled WGS sequence"/>
</dbReference>
<organism evidence="4 5">
    <name type="scientific">Punica granatum</name>
    <name type="common">Pomegranate</name>
    <dbReference type="NCBI Taxonomy" id="22663"/>
    <lineage>
        <taxon>Eukaryota</taxon>
        <taxon>Viridiplantae</taxon>
        <taxon>Streptophyta</taxon>
        <taxon>Embryophyta</taxon>
        <taxon>Tracheophyta</taxon>
        <taxon>Spermatophyta</taxon>
        <taxon>Magnoliopsida</taxon>
        <taxon>eudicotyledons</taxon>
        <taxon>Gunneridae</taxon>
        <taxon>Pentapetalae</taxon>
        <taxon>rosids</taxon>
        <taxon>malvids</taxon>
        <taxon>Myrtales</taxon>
        <taxon>Lythraceae</taxon>
        <taxon>Punica</taxon>
    </lineage>
</organism>
<dbReference type="OrthoDB" id="1894389at2759"/>
<proteinExistence type="predicted"/>
<protein>
    <submittedName>
        <fullName evidence="7">Uncharacterized protein LOC116207246</fullName>
    </submittedName>
</protein>
<evidence type="ECO:0000256" key="1">
    <source>
        <dbReference type="SAM" id="MobiDB-lite"/>
    </source>
</evidence>
<evidence type="ECO:0000313" key="7">
    <source>
        <dbReference type="RefSeq" id="XP_031396010.1"/>
    </source>
</evidence>